<keyword evidence="2" id="KW-1185">Reference proteome</keyword>
<accession>A0AAD2HXK0</accession>
<evidence type="ECO:0000313" key="2">
    <source>
        <dbReference type="Proteomes" id="UP001295794"/>
    </source>
</evidence>
<comment type="caution">
    <text evidence="1">The sequence shown here is derived from an EMBL/GenBank/DDBJ whole genome shotgun (WGS) entry which is preliminary data.</text>
</comment>
<dbReference type="InterPro" id="IPR041078">
    <property type="entry name" value="Plavaka"/>
</dbReference>
<name>A0AAD2HXK0_9AGAR</name>
<dbReference type="AlphaFoldDB" id="A0AAD2HXK0"/>
<proteinExistence type="predicted"/>
<dbReference type="Pfam" id="PF18759">
    <property type="entry name" value="Plavaka"/>
    <property type="match status" value="1"/>
</dbReference>
<dbReference type="EMBL" id="CAVNYO010000465">
    <property type="protein sequence ID" value="CAK5282964.1"/>
    <property type="molecule type" value="Genomic_DNA"/>
</dbReference>
<gene>
    <name evidence="1" type="ORF">MYCIT1_LOCUS35144</name>
</gene>
<reference evidence="1" key="1">
    <citation type="submission" date="2023-11" db="EMBL/GenBank/DDBJ databases">
        <authorList>
            <person name="De Vega J J."/>
            <person name="De Vega J J."/>
        </authorList>
    </citation>
    <scope>NUCLEOTIDE SEQUENCE</scope>
</reference>
<protein>
    <submittedName>
        <fullName evidence="1">Uncharacterized protein</fullName>
    </submittedName>
</protein>
<organism evidence="1 2">
    <name type="scientific">Mycena citricolor</name>
    <dbReference type="NCBI Taxonomy" id="2018698"/>
    <lineage>
        <taxon>Eukaryota</taxon>
        <taxon>Fungi</taxon>
        <taxon>Dikarya</taxon>
        <taxon>Basidiomycota</taxon>
        <taxon>Agaricomycotina</taxon>
        <taxon>Agaricomycetes</taxon>
        <taxon>Agaricomycetidae</taxon>
        <taxon>Agaricales</taxon>
        <taxon>Marasmiineae</taxon>
        <taxon>Mycenaceae</taxon>
        <taxon>Mycena</taxon>
    </lineage>
</organism>
<dbReference type="Proteomes" id="UP001295794">
    <property type="component" value="Unassembled WGS sequence"/>
</dbReference>
<evidence type="ECO:0000313" key="1">
    <source>
        <dbReference type="EMBL" id="CAK5282964.1"/>
    </source>
</evidence>
<sequence length="148" mass="16746">MQSWCPKCDVEPNNLDGEGAWLRTQTKTEALIMCFNPGILWTDYGTRANVPFTNKFLQADIHEILSLDLLHQVFKGTFKDHVVTWIVEYLVIAHVVKPGQGIIGAISRSTYACSLHRTFESSIWAKRSTVFAPSDLCNASRMYCEGFE</sequence>